<gene>
    <name evidence="9" type="primary">cobI</name>
    <name evidence="9" type="ORF">FYJ44_05415</name>
</gene>
<evidence type="ECO:0000256" key="2">
    <source>
        <dbReference type="ARBA" id="ARBA00005879"/>
    </source>
</evidence>
<keyword evidence="4 9" id="KW-0489">Methyltransferase</keyword>
<dbReference type="NCBIfam" id="TIGR01467">
    <property type="entry name" value="cobI_cbiL"/>
    <property type="match status" value="1"/>
</dbReference>
<dbReference type="PANTHER" id="PTHR43467">
    <property type="entry name" value="COBALT-PRECORRIN-2 C(20)-METHYLTRANSFERASE"/>
    <property type="match status" value="1"/>
</dbReference>
<sequence>MNGTLYGVGVGPGAPDLLTLRAVNVLRAVDVILAAASPRNDYSAALDTARPHLRPDARLLRLEFPMTRDAGVLREAWLKAAQAAREVLEGGESAAFLTIGDPLIYSTFGYLLRTLREIAPHLPVEIVPGITSFQAAAARTGTVLCEGGESLRILPGINGRDNLAAELAGADTAVILKAYRNFPGICEALRATERLADGLLASHVEQPEERIRRGVDGMDGTPPYMSLIISRNPAAKPGQ</sequence>
<keyword evidence="3" id="KW-0169">Cobalamin biosynthesis</keyword>
<dbReference type="Gene3D" id="3.40.1010.10">
    <property type="entry name" value="Cobalt-precorrin-4 Transmethylase, Domain 1"/>
    <property type="match status" value="1"/>
</dbReference>
<proteinExistence type="inferred from homology"/>
<dbReference type="InterPro" id="IPR012382">
    <property type="entry name" value="CobI/CbiL"/>
</dbReference>
<evidence type="ECO:0000313" key="10">
    <source>
        <dbReference type="Proteomes" id="UP000477488"/>
    </source>
</evidence>
<dbReference type="GO" id="GO:0032259">
    <property type="term" value="P:methylation"/>
    <property type="evidence" value="ECO:0007669"/>
    <property type="project" value="UniProtKB-KW"/>
</dbReference>
<dbReference type="SUPFAM" id="SSF53790">
    <property type="entry name" value="Tetrapyrrole methylase"/>
    <property type="match status" value="1"/>
</dbReference>
<evidence type="ECO:0000313" key="9">
    <source>
        <dbReference type="EMBL" id="MSS27499.1"/>
    </source>
</evidence>
<dbReference type="EMBL" id="VUMH01000004">
    <property type="protein sequence ID" value="MSS27499.1"/>
    <property type="molecule type" value="Genomic_DNA"/>
</dbReference>
<dbReference type="InterPro" id="IPR014776">
    <property type="entry name" value="4pyrrole_Mease_sub2"/>
</dbReference>
<evidence type="ECO:0000256" key="7">
    <source>
        <dbReference type="PIRNR" id="PIRNR036427"/>
    </source>
</evidence>
<dbReference type="Proteomes" id="UP000477488">
    <property type="component" value="Unassembled WGS sequence"/>
</dbReference>
<comment type="caution">
    <text evidence="9">The sequence shown here is derived from an EMBL/GenBank/DDBJ whole genome shotgun (WGS) entry which is preliminary data.</text>
</comment>
<dbReference type="RefSeq" id="WP_154509918.1">
    <property type="nucleotide sequence ID" value="NZ_VUMH01000004.1"/>
</dbReference>
<comment type="similarity">
    <text evidence="2 7">Belongs to the precorrin methyltransferase family.</text>
</comment>
<dbReference type="Gene3D" id="3.30.950.10">
    <property type="entry name" value="Methyltransferase, Cobalt-precorrin-4 Transmethylase, Domain 2"/>
    <property type="match status" value="1"/>
</dbReference>
<dbReference type="AlphaFoldDB" id="A0A6L5XK69"/>
<dbReference type="GO" id="GO:0009236">
    <property type="term" value="P:cobalamin biosynthetic process"/>
    <property type="evidence" value="ECO:0007669"/>
    <property type="project" value="UniProtKB-UniRule"/>
</dbReference>
<evidence type="ECO:0000256" key="6">
    <source>
        <dbReference type="ARBA" id="ARBA00022691"/>
    </source>
</evidence>
<evidence type="ECO:0000256" key="1">
    <source>
        <dbReference type="ARBA" id="ARBA00004953"/>
    </source>
</evidence>
<keyword evidence="6" id="KW-0949">S-adenosyl-L-methionine</keyword>
<dbReference type="Pfam" id="PF00590">
    <property type="entry name" value="TP_methylase"/>
    <property type="match status" value="1"/>
</dbReference>
<evidence type="ECO:0000256" key="5">
    <source>
        <dbReference type="ARBA" id="ARBA00022679"/>
    </source>
</evidence>
<comment type="pathway">
    <text evidence="1">Cofactor biosynthesis; adenosylcobalamin biosynthesis.</text>
</comment>
<dbReference type="InterPro" id="IPR000878">
    <property type="entry name" value="4pyrrol_Mease"/>
</dbReference>
<reference evidence="9 10" key="1">
    <citation type="submission" date="2019-09" db="EMBL/GenBank/DDBJ databases">
        <title>In-depth cultivation of the pig gut microbiome towards novel bacterial diversity and tailored functional studies.</title>
        <authorList>
            <person name="Wylensek D."/>
            <person name="Hitch T.C.A."/>
            <person name="Clavel T."/>
        </authorList>
    </citation>
    <scope>NUCLEOTIDE SEQUENCE [LARGE SCALE GENOMIC DNA]</scope>
    <source>
        <strain evidence="9 10">PG-178-WT-4</strain>
    </source>
</reference>
<dbReference type="EC" id="2.1.1.130" evidence="9"/>
<dbReference type="UniPathway" id="UPA00148"/>
<feature type="domain" description="Tetrapyrrole methylase" evidence="8">
    <location>
        <begin position="4"/>
        <end position="213"/>
    </location>
</feature>
<evidence type="ECO:0000259" key="8">
    <source>
        <dbReference type="Pfam" id="PF00590"/>
    </source>
</evidence>
<organism evidence="9 10">
    <name type="scientific">Desulfovibrio porci</name>
    <dbReference type="NCBI Taxonomy" id="2605782"/>
    <lineage>
        <taxon>Bacteria</taxon>
        <taxon>Pseudomonadati</taxon>
        <taxon>Thermodesulfobacteriota</taxon>
        <taxon>Desulfovibrionia</taxon>
        <taxon>Desulfovibrionales</taxon>
        <taxon>Desulfovibrionaceae</taxon>
        <taxon>Desulfovibrio</taxon>
    </lineage>
</organism>
<keyword evidence="10" id="KW-1185">Reference proteome</keyword>
<evidence type="ECO:0000256" key="3">
    <source>
        <dbReference type="ARBA" id="ARBA00022573"/>
    </source>
</evidence>
<dbReference type="InterPro" id="IPR006364">
    <property type="entry name" value="CobI/CbiL/CobIJ_dom"/>
</dbReference>
<name>A0A6L5XK69_9BACT</name>
<dbReference type="GO" id="GO:0030788">
    <property type="term" value="F:precorrin-2 C20-methyltransferase activity"/>
    <property type="evidence" value="ECO:0007669"/>
    <property type="project" value="UniProtKB-EC"/>
</dbReference>
<accession>A0A6L5XK69</accession>
<keyword evidence="5 9" id="KW-0808">Transferase</keyword>
<dbReference type="CDD" id="cd11645">
    <property type="entry name" value="Precorrin_2_C20_MT"/>
    <property type="match status" value="1"/>
</dbReference>
<dbReference type="PIRSF" id="PIRSF036427">
    <property type="entry name" value="Precrrn-2_mtase"/>
    <property type="match status" value="1"/>
</dbReference>
<protein>
    <submittedName>
        <fullName evidence="9">Precorrin-2 C(20)-methyltransferase</fullName>
        <ecNumber evidence="9">2.1.1.130</ecNumber>
    </submittedName>
</protein>
<dbReference type="InterPro" id="IPR014777">
    <property type="entry name" value="4pyrrole_Mease_sub1"/>
</dbReference>
<evidence type="ECO:0000256" key="4">
    <source>
        <dbReference type="ARBA" id="ARBA00022603"/>
    </source>
</evidence>
<dbReference type="PANTHER" id="PTHR43467:SF2">
    <property type="entry name" value="COBALT-PRECORRIN-2 C(20)-METHYLTRANSFERASE"/>
    <property type="match status" value="1"/>
</dbReference>
<dbReference type="InterPro" id="IPR035996">
    <property type="entry name" value="4pyrrol_Methylase_sf"/>
</dbReference>